<dbReference type="SMART" id="SM00363">
    <property type="entry name" value="S4"/>
    <property type="match status" value="1"/>
</dbReference>
<dbReference type="InterPro" id="IPR002942">
    <property type="entry name" value="S4_RNA-bd"/>
</dbReference>
<evidence type="ECO:0000313" key="4">
    <source>
        <dbReference type="Proteomes" id="UP000779508"/>
    </source>
</evidence>
<evidence type="ECO:0000313" key="3">
    <source>
        <dbReference type="EMBL" id="MBU5677340.1"/>
    </source>
</evidence>
<dbReference type="RefSeq" id="WP_216418034.1">
    <property type="nucleotide sequence ID" value="NZ_JAHLQK010000005.1"/>
</dbReference>
<dbReference type="Pfam" id="PF01479">
    <property type="entry name" value="S4"/>
    <property type="match status" value="1"/>
</dbReference>
<evidence type="ECO:0000259" key="2">
    <source>
        <dbReference type="SMART" id="SM00363"/>
    </source>
</evidence>
<name>A0ABS6G7C7_9FIRM</name>
<accession>A0ABS6G7C7</accession>
<keyword evidence="1" id="KW-0694">RNA-binding</keyword>
<protein>
    <submittedName>
        <fullName evidence="3">RNA-binding protein</fullName>
    </submittedName>
</protein>
<dbReference type="InterPro" id="IPR040591">
    <property type="entry name" value="RqcP2_RBD"/>
</dbReference>
<comment type="caution">
    <text evidence="3">The sequence shown here is derived from an EMBL/GenBank/DDBJ whole genome shotgun (WGS) entry which is preliminary data.</text>
</comment>
<evidence type="ECO:0000256" key="1">
    <source>
        <dbReference type="PROSITE-ProRule" id="PRU00182"/>
    </source>
</evidence>
<keyword evidence="4" id="KW-1185">Reference proteome</keyword>
<dbReference type="CDD" id="cd00165">
    <property type="entry name" value="S4"/>
    <property type="match status" value="1"/>
</dbReference>
<dbReference type="EMBL" id="JAHLQK010000005">
    <property type="protein sequence ID" value="MBU5677340.1"/>
    <property type="molecule type" value="Genomic_DNA"/>
</dbReference>
<feature type="domain" description="RNA-binding S4" evidence="2">
    <location>
        <begin position="186"/>
        <end position="246"/>
    </location>
</feature>
<proteinExistence type="predicted"/>
<dbReference type="PANTHER" id="PTHR13633:SF3">
    <property type="entry name" value="MITOCHONDRIAL TRANSCRIPTION RESCUE FACTOR 1"/>
    <property type="match status" value="1"/>
</dbReference>
<dbReference type="PROSITE" id="PS50889">
    <property type="entry name" value="S4"/>
    <property type="match status" value="1"/>
</dbReference>
<dbReference type="Pfam" id="PF17774">
    <property type="entry name" value="YlmH_RBD"/>
    <property type="match status" value="1"/>
</dbReference>
<gene>
    <name evidence="3" type="ORF">KQI88_13040</name>
</gene>
<organism evidence="3 4">
    <name type="scientific">Alkaliphilus flagellatus</name>
    <dbReference type="NCBI Taxonomy" id="2841507"/>
    <lineage>
        <taxon>Bacteria</taxon>
        <taxon>Bacillati</taxon>
        <taxon>Bacillota</taxon>
        <taxon>Clostridia</taxon>
        <taxon>Peptostreptococcales</taxon>
        <taxon>Natronincolaceae</taxon>
        <taxon>Alkaliphilus</taxon>
    </lineage>
</organism>
<sequence>MLDKEKLLEHVQEQTLKDVMLKILDKADGVLKRHDVKSTDFLTPYETKAACDLLNGIQDIKYIVTGGYEEAERKAMVLFPDYLDEYTVDAPIVAFEIKSTSQFEHLDHRDYLGAILGMGLKREKIGDIIVHNNTCQVVVNSSLKDYILYNLSKVGNASVKVKELKLDEITPSQIEYKQINGNVASLRLDAVLSLAFKVSRTEAQSLISKERVSVNWMQVTKSSYEVMEKDIISLKGKGRVIIASIEGKTKSERILIKLHKPI</sequence>
<dbReference type="PANTHER" id="PTHR13633">
    <property type="entry name" value="MITOCHONDRIAL TRANSCRIPTION RESCUE FACTOR 1"/>
    <property type="match status" value="1"/>
</dbReference>
<reference evidence="3 4" key="1">
    <citation type="submission" date="2021-06" db="EMBL/GenBank/DDBJ databases">
        <authorList>
            <person name="Sun Q."/>
            <person name="Li D."/>
        </authorList>
    </citation>
    <scope>NUCLEOTIDE SEQUENCE [LARGE SCALE GENOMIC DNA]</scope>
    <source>
        <strain evidence="3 4">MSJ-5</strain>
    </source>
</reference>
<dbReference type="Proteomes" id="UP000779508">
    <property type="component" value="Unassembled WGS sequence"/>
</dbReference>